<keyword evidence="1" id="KW-0677">Repeat</keyword>
<accession>A0A812RRA8</accession>
<dbReference type="Gene3D" id="1.25.40.10">
    <property type="entry name" value="Tetratricopeptide repeat domain"/>
    <property type="match status" value="3"/>
</dbReference>
<gene>
    <name evidence="3" type="primary">rluD</name>
    <name evidence="3" type="ORF">SNAT2548_LOCUS24657</name>
</gene>
<dbReference type="InterPro" id="IPR006145">
    <property type="entry name" value="PsdUridine_synth_RsuA/RluA"/>
</dbReference>
<dbReference type="OrthoDB" id="428658at2759"/>
<dbReference type="CDD" id="cd02869">
    <property type="entry name" value="PseudoU_synth_RluA_like"/>
    <property type="match status" value="1"/>
</dbReference>
<dbReference type="GO" id="GO:0009982">
    <property type="term" value="F:pseudouridine synthase activity"/>
    <property type="evidence" value="ECO:0007669"/>
    <property type="project" value="InterPro"/>
</dbReference>
<protein>
    <submittedName>
        <fullName evidence="3">RluD protein</fullName>
    </submittedName>
</protein>
<dbReference type="PANTHER" id="PTHR47936">
    <property type="entry name" value="PPR_LONG DOMAIN-CONTAINING PROTEIN"/>
    <property type="match status" value="1"/>
</dbReference>
<dbReference type="InterPro" id="IPR020103">
    <property type="entry name" value="PsdUridine_synth_cat_dom_sf"/>
</dbReference>
<dbReference type="Gene3D" id="3.30.2350.10">
    <property type="entry name" value="Pseudouridine synthase"/>
    <property type="match status" value="1"/>
</dbReference>
<keyword evidence="4" id="KW-1185">Reference proteome</keyword>
<dbReference type="EMBL" id="CAJNDS010002365">
    <property type="protein sequence ID" value="CAE7450716.1"/>
    <property type="molecule type" value="Genomic_DNA"/>
</dbReference>
<evidence type="ECO:0000313" key="4">
    <source>
        <dbReference type="Proteomes" id="UP000604046"/>
    </source>
</evidence>
<feature type="domain" description="Pseudouridine synthase RsuA/RluA-like" evidence="2">
    <location>
        <begin position="775"/>
        <end position="925"/>
    </location>
</feature>
<evidence type="ECO:0000256" key="1">
    <source>
        <dbReference type="ARBA" id="ARBA00022737"/>
    </source>
</evidence>
<comment type="caution">
    <text evidence="3">The sequence shown here is derived from an EMBL/GenBank/DDBJ whole genome shotgun (WGS) entry which is preliminary data.</text>
</comment>
<reference evidence="3" key="1">
    <citation type="submission" date="2021-02" db="EMBL/GenBank/DDBJ databases">
        <authorList>
            <person name="Dougan E. K."/>
            <person name="Rhodes N."/>
            <person name="Thang M."/>
            <person name="Chan C."/>
        </authorList>
    </citation>
    <scope>NUCLEOTIDE SEQUENCE</scope>
</reference>
<dbReference type="Pfam" id="PF00849">
    <property type="entry name" value="PseudoU_synth_2"/>
    <property type="match status" value="1"/>
</dbReference>
<name>A0A812RRA8_9DINO</name>
<dbReference type="GO" id="GO:0003723">
    <property type="term" value="F:RNA binding"/>
    <property type="evidence" value="ECO:0007669"/>
    <property type="project" value="InterPro"/>
</dbReference>
<evidence type="ECO:0000259" key="2">
    <source>
        <dbReference type="Pfam" id="PF00849"/>
    </source>
</evidence>
<dbReference type="InterPro" id="IPR011990">
    <property type="entry name" value="TPR-like_helical_dom_sf"/>
</dbReference>
<evidence type="ECO:0000313" key="3">
    <source>
        <dbReference type="EMBL" id="CAE7450716.1"/>
    </source>
</evidence>
<sequence>MCCIGTIGASSGAKIAKTKLADAVTVTLGQLPQSPSQIGIRSALKASQKKGLWELALISLQCLLEAACEVDHVSYGIVMKACAVAAYWEATLQLLCELSSRKLQSNNIIYSTCISSFEATASWKAGLSLFSHMRCGGLMPDAICSNVLLSVCRTSWGRAFHLLSSAFAPTMLPDLFSYSATMTSLPWHRSVELLCHLPLWGMRPDVVCFSSALSGDEALPWQQAGRVLWLMSSQRVVANKVCGNSAMKALGRQWVLALEMFRVWHRRPLKLSSLISELHGEWARCLQLLVEAREYKDVFSMGAAMMELQTQQQWHLALGLVQQAVLHNLQPDSYVQSLSMTAPIAHGMWEVGIDCLARQARPFRMVDESRVFSALLVACGEHLAWQAAVALLDEVKQRRLNEAAYCAGIAVLARVSWPRALQLLRDMEEDMVGADAACFNAAISACEASASTSSNSSVLKLLSDMSAKRLQRDVIGCSAAMSTLSRASLWEQSLGVLELIAQDSIQSNSIAWNALLASFASNFAWGLGESAWQRALQCLNQMENAGVPITDVSISTAIGACENSLQHEQGLALLWQAEDAGIFLPISSFLVALSRIAVEDAEVIHAAVTEAARCLCLGTPETRLPLWRLWRSMALLGALSEHFQHRLREQTLREAQSYGTAELLEVAWGAAAFASRSNHRMLCEIQQLWLEAQVPKPELEPREMQDILGILRASSLRGALSAQVLAAATTTLRHAGRERDRVLGAWTGRAAGLQAMEESEMYPVVELELPESLIVSKPVDWEVYDGSTGHQLSEFLQQVLSYDAPILSDADFGCGFLHRLDVPSSGLLLLAKGYEAFLDLSVQLSSNRLLRDYLGLSHGWQRSRDIQAQLYWRTAPLTRAGGRGKPSWTKVKCMQHGSVMHTSVSVLAIEIVTGRQHQIRSHSAHIGHPLLRDGKYSSTATYTADMAISPHNCLHRYRLVFYDLGGRRREVTSPPNSELASVLEQLVSKALSKLGIDVSWAKHVTQAPVSQTQ</sequence>
<dbReference type="SUPFAM" id="SSF55120">
    <property type="entry name" value="Pseudouridine synthase"/>
    <property type="match status" value="1"/>
</dbReference>
<dbReference type="AlphaFoldDB" id="A0A812RRA8"/>
<dbReference type="Proteomes" id="UP000604046">
    <property type="component" value="Unassembled WGS sequence"/>
</dbReference>
<organism evidence="3 4">
    <name type="scientific">Symbiodinium natans</name>
    <dbReference type="NCBI Taxonomy" id="878477"/>
    <lineage>
        <taxon>Eukaryota</taxon>
        <taxon>Sar</taxon>
        <taxon>Alveolata</taxon>
        <taxon>Dinophyceae</taxon>
        <taxon>Suessiales</taxon>
        <taxon>Symbiodiniaceae</taxon>
        <taxon>Symbiodinium</taxon>
    </lineage>
</organism>
<dbReference type="GO" id="GO:0001522">
    <property type="term" value="P:pseudouridine synthesis"/>
    <property type="evidence" value="ECO:0007669"/>
    <property type="project" value="InterPro"/>
</dbReference>
<proteinExistence type="predicted"/>
<dbReference type="PANTHER" id="PTHR47936:SF1">
    <property type="entry name" value="PENTATRICOPEPTIDE REPEAT-CONTAINING PROTEIN GUN1, CHLOROPLASTIC"/>
    <property type="match status" value="1"/>
</dbReference>